<accession>A0A8T7LX64</accession>
<dbReference type="RefSeq" id="WP_341469319.1">
    <property type="nucleotide sequence ID" value="NZ_CP128399.1"/>
</dbReference>
<name>A0A8T7LX64_9CHLR</name>
<dbReference type="AlphaFoldDB" id="A0A8T7LX64"/>
<keyword evidence="2" id="KW-0067">ATP-binding</keyword>
<dbReference type="InterPro" id="IPR054472">
    <property type="entry name" value="WHD"/>
</dbReference>
<dbReference type="Pfam" id="PF00004">
    <property type="entry name" value="AAA"/>
    <property type="match status" value="1"/>
</dbReference>
<dbReference type="GO" id="GO:0016887">
    <property type="term" value="F:ATP hydrolysis activity"/>
    <property type="evidence" value="ECO:0007669"/>
    <property type="project" value="InterPro"/>
</dbReference>
<evidence type="ECO:0000259" key="1">
    <source>
        <dbReference type="SMART" id="SM00382"/>
    </source>
</evidence>
<dbReference type="PANTHER" id="PTHR23077:SF117">
    <property type="entry name" value="AAA+ ATPASE DOMAIN-CONTAINING PROTEIN"/>
    <property type="match status" value="1"/>
</dbReference>
<proteinExistence type="predicted"/>
<dbReference type="CDD" id="cd19481">
    <property type="entry name" value="RecA-like_protease"/>
    <property type="match status" value="1"/>
</dbReference>
<reference evidence="3" key="2">
    <citation type="journal article" date="2024" name="Nature">
        <title>Anoxygenic phototroph of the Chloroflexota uses a type I reaction centre.</title>
        <authorList>
            <person name="Tsuji J.M."/>
            <person name="Shaw N.A."/>
            <person name="Nagashima S."/>
            <person name="Venkiteswaran J.J."/>
            <person name="Schiff S.L."/>
            <person name="Watanabe T."/>
            <person name="Fukui M."/>
            <person name="Hanada S."/>
            <person name="Tank M."/>
            <person name="Neufeld J.D."/>
        </authorList>
    </citation>
    <scope>NUCLEOTIDE SEQUENCE</scope>
    <source>
        <strain evidence="3">L227-S17</strain>
    </source>
</reference>
<dbReference type="InterPro" id="IPR027417">
    <property type="entry name" value="P-loop_NTPase"/>
</dbReference>
<dbReference type="EMBL" id="JACATZ010000001">
    <property type="protein sequence ID" value="NWJ45553.1"/>
    <property type="molecule type" value="Genomic_DNA"/>
</dbReference>
<dbReference type="Proteomes" id="UP001431572">
    <property type="component" value="Chromosome 1"/>
</dbReference>
<evidence type="ECO:0000313" key="4">
    <source>
        <dbReference type="Proteomes" id="UP000521676"/>
    </source>
</evidence>
<dbReference type="EMBL" id="CP128399">
    <property type="protein sequence ID" value="WJW67426.1"/>
    <property type="molecule type" value="Genomic_DNA"/>
</dbReference>
<organism evidence="2 4">
    <name type="scientific">Candidatus Chlorohelix allophototropha</name>
    <dbReference type="NCBI Taxonomy" id="3003348"/>
    <lineage>
        <taxon>Bacteria</taxon>
        <taxon>Bacillati</taxon>
        <taxon>Chloroflexota</taxon>
        <taxon>Chloroflexia</taxon>
        <taxon>Candidatus Chloroheliales</taxon>
        <taxon>Candidatus Chloroheliaceae</taxon>
        <taxon>Candidatus Chlorohelix</taxon>
    </lineage>
</organism>
<sequence length="711" mass="80702">MSVSSAQKTNLEYLFSELRRVTSLLAHRFQELVAAGSAEEDEFKGLYVTEEEVNQLLTDPTLFLPGDYQTEPEVTPTVELMQRMRLAHLQKVLGLSVFELNVLLIALAPELSLRFEKIFAYLQDDVTRRRPNVDLILRLLCPSPAAQITARRCFDSDAPLLRYRLIELGEETQNRQNSLLSRTIKLDEGVIAYLLGESRLDVRLRGLVELSHITHAIQLPLETASNIQRLVELGQDNIGFVCVLAGTDLYTKTNIAEDVCKSLGMQLLVVDCTQIPIAPKTDGFLRLLERESKLQLAPLFFADFDYLLREDQVAQETCRAVERLLAEQTGITFVSIEQQIPPLLAGKARRVITIQLGLPGYSERQHLWETLLGNEAAGLDLEGLSSRFRLSSGQILAAAITARNTAAWKGQSYLTMEDLELACRRHSNQRLNSVAHKITPLYRWDDLVLPADQSKMLREITAQVKHRSLVYEKWGFERKLSLGKGLNVIFAGQSGTGKTMSAEIIAGELRMDLYKIDLSNVVSKYIGETEKNLERIFTEAGESNAILFFDEADSIFGKRSEVKDAHDRYANIETGYLLQKMDEYEGIVILATNLRKNLDEAFVRRMHFVIEYPFPEEEDRYQIWSRVFPKEMPLAESVDLRFMARQFKIAGGNIKNIALTAAFLAASDGSDAMVEMLHLIRATRREFQKMGKLITETDFGQYYKWISEVVR</sequence>
<evidence type="ECO:0000313" key="5">
    <source>
        <dbReference type="Proteomes" id="UP001431572"/>
    </source>
</evidence>
<keyword evidence="2" id="KW-0547">Nucleotide-binding</keyword>
<gene>
    <name evidence="2" type="ORF">HXX08_06720</name>
    <name evidence="3" type="ORF">OZ401_000692</name>
</gene>
<protein>
    <submittedName>
        <fullName evidence="3">AAA family ATPase</fullName>
    </submittedName>
    <submittedName>
        <fullName evidence="2">ATP-binding protein</fullName>
    </submittedName>
</protein>
<dbReference type="SMART" id="SM00382">
    <property type="entry name" value="AAA"/>
    <property type="match status" value="1"/>
</dbReference>
<evidence type="ECO:0000313" key="3">
    <source>
        <dbReference type="EMBL" id="WJW67426.1"/>
    </source>
</evidence>
<keyword evidence="5" id="KW-1185">Reference proteome</keyword>
<reference evidence="2 4" key="1">
    <citation type="submission" date="2020-06" db="EMBL/GenBank/DDBJ databases">
        <title>Anoxygenic phototrophic Chloroflexota member uses a Type I reaction center.</title>
        <authorList>
            <person name="Tsuji J.M."/>
            <person name="Shaw N.A."/>
            <person name="Nagashima S."/>
            <person name="Venkiteswaran J."/>
            <person name="Schiff S.L."/>
            <person name="Hanada S."/>
            <person name="Tank M."/>
            <person name="Neufeld J.D."/>
        </authorList>
    </citation>
    <scope>NUCLEOTIDE SEQUENCE [LARGE SCALE GENOMIC DNA]</scope>
    <source>
        <strain evidence="2">L227-S17</strain>
    </source>
</reference>
<dbReference type="InterPro" id="IPR050168">
    <property type="entry name" value="AAA_ATPase_domain"/>
</dbReference>
<evidence type="ECO:0000313" key="2">
    <source>
        <dbReference type="EMBL" id="NWJ45553.1"/>
    </source>
</evidence>
<dbReference type="InterPro" id="IPR003593">
    <property type="entry name" value="AAA+_ATPase"/>
</dbReference>
<dbReference type="Pfam" id="PF22977">
    <property type="entry name" value="WHD"/>
    <property type="match status" value="1"/>
</dbReference>
<dbReference type="PANTHER" id="PTHR23077">
    <property type="entry name" value="AAA-FAMILY ATPASE"/>
    <property type="match status" value="1"/>
</dbReference>
<dbReference type="SUPFAM" id="SSF52540">
    <property type="entry name" value="P-loop containing nucleoside triphosphate hydrolases"/>
    <property type="match status" value="2"/>
</dbReference>
<dbReference type="GO" id="GO:0005524">
    <property type="term" value="F:ATP binding"/>
    <property type="evidence" value="ECO:0007669"/>
    <property type="project" value="UniProtKB-KW"/>
</dbReference>
<dbReference type="Proteomes" id="UP000521676">
    <property type="component" value="Unassembled WGS sequence"/>
</dbReference>
<feature type="domain" description="AAA+ ATPase" evidence="1">
    <location>
        <begin position="484"/>
        <end position="614"/>
    </location>
</feature>
<dbReference type="InterPro" id="IPR003959">
    <property type="entry name" value="ATPase_AAA_core"/>
</dbReference>
<dbReference type="Gene3D" id="3.40.50.300">
    <property type="entry name" value="P-loop containing nucleotide triphosphate hydrolases"/>
    <property type="match status" value="1"/>
</dbReference>